<gene>
    <name evidence="7" type="ORF">V6E02_04300</name>
</gene>
<comment type="pathway">
    <text evidence="1">Amino-acid biosynthesis; L-asparagine biosynthesis; L-asparagine from L-aspartate (L-Gln route): step 1/1.</text>
</comment>
<feature type="region of interest" description="Disordered" evidence="5">
    <location>
        <begin position="164"/>
        <end position="183"/>
    </location>
</feature>
<dbReference type="InterPro" id="IPR033738">
    <property type="entry name" value="AsnB_N"/>
</dbReference>
<dbReference type="SUPFAM" id="SSF52402">
    <property type="entry name" value="Adenine nucleotide alpha hydrolases-like"/>
    <property type="match status" value="1"/>
</dbReference>
<dbReference type="EC" id="6.3.5.4" evidence="3"/>
<dbReference type="InterPro" id="IPR051786">
    <property type="entry name" value="ASN_synthetase/amidase"/>
</dbReference>
<dbReference type="InterPro" id="IPR047216">
    <property type="entry name" value="Endonuclease_DUF559_bact"/>
</dbReference>
<protein>
    <recommendedName>
        <fullName evidence="3">asparagine synthase (glutamine-hydrolyzing)</fullName>
        <ecNumber evidence="3">6.3.5.4</ecNumber>
    </recommendedName>
</protein>
<dbReference type="Gene3D" id="3.40.50.620">
    <property type="entry name" value="HUPs"/>
    <property type="match status" value="1"/>
</dbReference>
<organism evidence="7 8">
    <name type="scientific">Thiobacter aerophilum</name>
    <dbReference type="NCBI Taxonomy" id="3121275"/>
    <lineage>
        <taxon>Bacteria</taxon>
        <taxon>Pseudomonadati</taxon>
        <taxon>Pseudomonadota</taxon>
        <taxon>Betaproteobacteria</taxon>
        <taxon>Burkholderiales</taxon>
        <taxon>Thiobacteraceae</taxon>
        <taxon>Thiobacter</taxon>
    </lineage>
</organism>
<dbReference type="Pfam" id="PF13537">
    <property type="entry name" value="GATase_7"/>
    <property type="match status" value="1"/>
</dbReference>
<dbReference type="InterPro" id="IPR001962">
    <property type="entry name" value="Asn_synthase"/>
</dbReference>
<dbReference type="SUPFAM" id="SSF52980">
    <property type="entry name" value="Restriction endonuclease-like"/>
    <property type="match status" value="1"/>
</dbReference>
<feature type="domain" description="Glutamine amidotransferase type-2" evidence="6">
    <location>
        <begin position="1"/>
        <end position="305"/>
    </location>
</feature>
<dbReference type="InterPro" id="IPR007569">
    <property type="entry name" value="DUF559"/>
</dbReference>
<comment type="similarity">
    <text evidence="2">Belongs to the asparagine synthetase family.</text>
</comment>
<evidence type="ECO:0000256" key="2">
    <source>
        <dbReference type="ARBA" id="ARBA00005752"/>
    </source>
</evidence>
<dbReference type="EMBL" id="JBAJEX010000002">
    <property type="protein sequence ID" value="MEO1766429.1"/>
    <property type="molecule type" value="Genomic_DNA"/>
</dbReference>
<dbReference type="InterPro" id="IPR011335">
    <property type="entry name" value="Restrct_endonuc-II-like"/>
</dbReference>
<comment type="catalytic activity">
    <reaction evidence="4">
        <text>L-aspartate + L-glutamine + ATP + H2O = L-asparagine + L-glutamate + AMP + diphosphate + H(+)</text>
        <dbReference type="Rhea" id="RHEA:12228"/>
        <dbReference type="ChEBI" id="CHEBI:15377"/>
        <dbReference type="ChEBI" id="CHEBI:15378"/>
        <dbReference type="ChEBI" id="CHEBI:29985"/>
        <dbReference type="ChEBI" id="CHEBI:29991"/>
        <dbReference type="ChEBI" id="CHEBI:30616"/>
        <dbReference type="ChEBI" id="CHEBI:33019"/>
        <dbReference type="ChEBI" id="CHEBI:58048"/>
        <dbReference type="ChEBI" id="CHEBI:58359"/>
        <dbReference type="ChEBI" id="CHEBI:456215"/>
        <dbReference type="EC" id="6.3.5.4"/>
    </reaction>
</comment>
<dbReference type="InterPro" id="IPR014729">
    <property type="entry name" value="Rossmann-like_a/b/a_fold"/>
</dbReference>
<proteinExistence type="inferred from homology"/>
<keyword evidence="8" id="KW-1185">Reference proteome</keyword>
<evidence type="ECO:0000313" key="8">
    <source>
        <dbReference type="Proteomes" id="UP001482231"/>
    </source>
</evidence>
<dbReference type="Proteomes" id="UP001482231">
    <property type="component" value="Unassembled WGS sequence"/>
</dbReference>
<dbReference type="Pfam" id="PF04480">
    <property type="entry name" value="DUF559"/>
    <property type="match status" value="1"/>
</dbReference>
<comment type="caution">
    <text evidence="7">The sequence shown here is derived from an EMBL/GenBank/DDBJ whole genome shotgun (WGS) entry which is preliminary data.</text>
</comment>
<dbReference type="Gene3D" id="3.40.960.10">
    <property type="entry name" value="VSR Endonuclease"/>
    <property type="match status" value="1"/>
</dbReference>
<dbReference type="PANTHER" id="PTHR43284">
    <property type="entry name" value="ASPARAGINE SYNTHETASE (GLUTAMINE-HYDROLYZING)"/>
    <property type="match status" value="1"/>
</dbReference>
<evidence type="ECO:0000256" key="1">
    <source>
        <dbReference type="ARBA" id="ARBA00005187"/>
    </source>
</evidence>
<evidence type="ECO:0000313" key="7">
    <source>
        <dbReference type="EMBL" id="MEO1766429.1"/>
    </source>
</evidence>
<accession>A0ABV0ECZ8</accession>
<feature type="region of interest" description="Disordered" evidence="5">
    <location>
        <begin position="1"/>
        <end position="49"/>
    </location>
</feature>
<dbReference type="InterPro" id="IPR029055">
    <property type="entry name" value="Ntn_hydrolases_N"/>
</dbReference>
<evidence type="ECO:0000256" key="5">
    <source>
        <dbReference type="SAM" id="MobiDB-lite"/>
    </source>
</evidence>
<feature type="region of interest" description="Disordered" evidence="5">
    <location>
        <begin position="305"/>
        <end position="367"/>
    </location>
</feature>
<reference evidence="7 8" key="1">
    <citation type="submission" date="2024-02" db="EMBL/GenBank/DDBJ databases">
        <title>New thermophilic sulfur-oxidizing bacteria from a hot springs of the Uzon caldera (Kamchatka, Russia).</title>
        <authorList>
            <person name="Dukat A.M."/>
            <person name="Elcheninov A.G."/>
            <person name="Frolov E.N."/>
        </authorList>
    </citation>
    <scope>NUCLEOTIDE SEQUENCE [LARGE SCALE GENOMIC DNA]</scope>
    <source>
        <strain evidence="7 8">AK1</strain>
    </source>
</reference>
<evidence type="ECO:0000259" key="6">
    <source>
        <dbReference type="PROSITE" id="PS51278"/>
    </source>
</evidence>
<dbReference type="CDD" id="cd01991">
    <property type="entry name" value="Asn_synthase_B_C"/>
    <property type="match status" value="1"/>
</dbReference>
<dbReference type="Pfam" id="PF00733">
    <property type="entry name" value="Asn_synthase"/>
    <property type="match status" value="1"/>
</dbReference>
<evidence type="ECO:0000256" key="3">
    <source>
        <dbReference type="ARBA" id="ARBA00012737"/>
    </source>
</evidence>
<name>A0ABV0ECZ8_9BURK</name>
<sequence length="805" mass="90417">MALTPVPSPSGRGEWPSPPAPLPEGEGHPGFPSPASGRGARGEGNPVPKELRGFARQLRRDATDAERLMWFLLRDRRLAGRKFRRQHPVPPYVLDFYCAELNLAIELDGGQHVAQAERDARRDAYLAEQGIRVLRFWNHEVLAQTEAVLERIWEVVAPSPPAPLPWGEGSGPHPRPLSQGERGVAWRGHSDTETLLACFEAWGIERTLQRAVGMFAIALWDRETRTLTLARDRLGEKPLYYGWLRGALVFGSELKALRAFPGFDNEIDRGALALFLRHNYVPAPWSIYRNIWKLPPGCYVQFGGRPSPPAPLPEGEGSGPHPQPLSRRERGVALTPRPSPRGRGEWPSPPAPLPWGEGCALTPGPSPASGRGEVRAYWRVADAVEAGFDAPFAGSDAEAIAELDRLLREAIAGQMVADVPLGAFLSGGIDSTTVVALMQAQSSRPVKTFTIGFHEGDYNEAEHAHAVARHLGTDHTELYVTPKQALDVIPRLPALYDEPFADSSQIPTFLVAQLAREHVTVSLSGDGGDELFGGYNRYFWTRALWRRLGLLPVPLRRALAAALTLPSPQAWSRLFAVLKPVLPPALRVKLAGDKMHKLAELVGLDSLEAVYRYLVSHWKHPAEELVIGATEPETILSRRDEWPASLADGRRSFEEVMMFLDQLTYLPDDILVKVDRAAMGVSLETRVPLLDHRVVEFSWRLPLHLKIRNSQSKWLLRQVLYRYVPRELMERPKMGFGVPLDQWLRGPLREWAEDLLSEDRLKREGFLHPAPIREKWAEHLSGRRNWAYYLWDVLMWEAWFAHRHV</sequence>
<dbReference type="PANTHER" id="PTHR43284:SF1">
    <property type="entry name" value="ASPARAGINE SYNTHETASE"/>
    <property type="match status" value="1"/>
</dbReference>
<dbReference type="PROSITE" id="PS51278">
    <property type="entry name" value="GATASE_TYPE_2"/>
    <property type="match status" value="1"/>
</dbReference>
<dbReference type="CDD" id="cd01038">
    <property type="entry name" value="Endonuclease_DUF559"/>
    <property type="match status" value="1"/>
</dbReference>
<evidence type="ECO:0000256" key="4">
    <source>
        <dbReference type="ARBA" id="ARBA00048741"/>
    </source>
</evidence>
<dbReference type="CDD" id="cd00712">
    <property type="entry name" value="AsnB"/>
    <property type="match status" value="1"/>
</dbReference>
<dbReference type="SUPFAM" id="SSF56235">
    <property type="entry name" value="N-terminal nucleophile aminohydrolases (Ntn hydrolases)"/>
    <property type="match status" value="1"/>
</dbReference>
<dbReference type="InterPro" id="IPR017932">
    <property type="entry name" value="GATase_2_dom"/>
</dbReference>
<dbReference type="Gene3D" id="3.60.20.10">
    <property type="entry name" value="Glutamine Phosphoribosylpyrophosphate, subunit 1, domain 1"/>
    <property type="match status" value="1"/>
</dbReference>